<feature type="region of interest" description="Disordered" evidence="1">
    <location>
        <begin position="383"/>
        <end position="420"/>
    </location>
</feature>
<sequence>MEDTGKSTWKRLLSLRRSKSTSHASRRGARGRSPVNENAFDQNTGPRSASPSRSEFTTAPLPASPLASLTSSQLTVLAASVLHQLESDPRHPTESPAPALVAARALASPHRHSVALASKANVKLAQLPENQLHRLALDVEDECERRFPDLAVSAVSVVAQKDVETVQRGSRTFLSLSRRAHSEFRNDTAVWLAEGDYDEDEVEIVPNTTNGEMMASEPNFEQPDLEPAPTIRIPPRRFVLRSTNRIDTKEGAGAQSDEMSDVETSFVREYGSRVISESQQFFDKLDTSECLDNIPRKPVSTNSQTTLIEEGVENLPALPNSQLPRIDTKMNAKTASMRTSPSSPNAPNSPSLKPFTAALSILTTPQLLAAVRDVRGIMARRHNPYGAAKTHRRNNSNVTVKSSKSVGESEPALSETSDDDDENLTYCEQLLLRLPMSRIRIIWAAVADEVRRRGLDVNVHSDLDPLTTV</sequence>
<reference evidence="2 3" key="1">
    <citation type="submission" date="2009-08" db="EMBL/GenBank/DDBJ databases">
        <title>The Genome Sequence of Spizellomyces punctatus strain DAOM BR117.</title>
        <authorList>
            <consortium name="The Broad Institute Genome Sequencing Platform"/>
            <person name="Russ C."/>
            <person name="Cuomo C."/>
            <person name="Shea T."/>
            <person name="Young S.K."/>
            <person name="Zeng Q."/>
            <person name="Koehrsen M."/>
            <person name="Haas B."/>
            <person name="Borodovsky M."/>
            <person name="Guigo R."/>
            <person name="Alvarado L."/>
            <person name="Berlin A."/>
            <person name="Bochicchio J."/>
            <person name="Borenstein D."/>
            <person name="Chapman S."/>
            <person name="Chen Z."/>
            <person name="Engels R."/>
            <person name="Freedman E."/>
            <person name="Gellesch M."/>
            <person name="Goldberg J."/>
            <person name="Griggs A."/>
            <person name="Gujja S."/>
            <person name="Heiman D."/>
            <person name="Hepburn T."/>
            <person name="Howarth C."/>
            <person name="Jen D."/>
            <person name="Larson L."/>
            <person name="Lewis B."/>
            <person name="Mehta T."/>
            <person name="Park D."/>
            <person name="Pearson M."/>
            <person name="Roberts A."/>
            <person name="Saif S."/>
            <person name="Shenoy N."/>
            <person name="Sisk P."/>
            <person name="Stolte C."/>
            <person name="Sykes S."/>
            <person name="Thomson T."/>
            <person name="Walk T."/>
            <person name="White J."/>
            <person name="Yandava C."/>
            <person name="Burger G."/>
            <person name="Gray M.W."/>
            <person name="Holland P.W.H."/>
            <person name="King N."/>
            <person name="Lang F.B.F."/>
            <person name="Roger A.J."/>
            <person name="Ruiz-Trillo I."/>
            <person name="Lander E."/>
            <person name="Nusbaum C."/>
        </authorList>
    </citation>
    <scope>NUCLEOTIDE SEQUENCE [LARGE SCALE GENOMIC DNA]</scope>
    <source>
        <strain evidence="2 3">DAOM BR117</strain>
    </source>
</reference>
<dbReference type="OrthoDB" id="2131932at2759"/>
<evidence type="ECO:0000256" key="1">
    <source>
        <dbReference type="SAM" id="MobiDB-lite"/>
    </source>
</evidence>
<dbReference type="RefSeq" id="XP_016608627.1">
    <property type="nucleotide sequence ID" value="XM_016751967.1"/>
</dbReference>
<accession>A0A0L0HHN7</accession>
<dbReference type="InParanoid" id="A0A0L0HHN7"/>
<evidence type="ECO:0000313" key="3">
    <source>
        <dbReference type="Proteomes" id="UP000053201"/>
    </source>
</evidence>
<dbReference type="Proteomes" id="UP000053201">
    <property type="component" value="Unassembled WGS sequence"/>
</dbReference>
<feature type="compositionally biased region" description="Low complexity" evidence="1">
    <location>
        <begin position="1"/>
        <end position="12"/>
    </location>
</feature>
<dbReference type="GeneID" id="27687210"/>
<feature type="compositionally biased region" description="Basic residues" evidence="1">
    <location>
        <begin position="383"/>
        <end position="394"/>
    </location>
</feature>
<dbReference type="AlphaFoldDB" id="A0A0L0HHN7"/>
<feature type="compositionally biased region" description="Low complexity" evidence="1">
    <location>
        <begin position="395"/>
        <end position="406"/>
    </location>
</feature>
<feature type="compositionally biased region" description="Basic residues" evidence="1">
    <location>
        <begin position="13"/>
        <end position="30"/>
    </location>
</feature>
<feature type="region of interest" description="Disordered" evidence="1">
    <location>
        <begin position="332"/>
        <end position="351"/>
    </location>
</feature>
<protein>
    <submittedName>
        <fullName evidence="2">Uncharacterized protein</fullName>
    </submittedName>
</protein>
<feature type="compositionally biased region" description="Low complexity" evidence="1">
    <location>
        <begin position="340"/>
        <end position="351"/>
    </location>
</feature>
<gene>
    <name evidence="2" type="ORF">SPPG_03712</name>
</gene>
<dbReference type="VEuPathDB" id="FungiDB:SPPG_03712"/>
<keyword evidence="3" id="KW-1185">Reference proteome</keyword>
<name>A0A0L0HHN7_SPIPD</name>
<dbReference type="EMBL" id="KQ257455">
    <property type="protein sequence ID" value="KND00588.1"/>
    <property type="molecule type" value="Genomic_DNA"/>
</dbReference>
<feature type="region of interest" description="Disordered" evidence="1">
    <location>
        <begin position="1"/>
        <end position="64"/>
    </location>
</feature>
<organism evidence="2 3">
    <name type="scientific">Spizellomyces punctatus (strain DAOM BR117)</name>
    <dbReference type="NCBI Taxonomy" id="645134"/>
    <lineage>
        <taxon>Eukaryota</taxon>
        <taxon>Fungi</taxon>
        <taxon>Fungi incertae sedis</taxon>
        <taxon>Chytridiomycota</taxon>
        <taxon>Chytridiomycota incertae sedis</taxon>
        <taxon>Chytridiomycetes</taxon>
        <taxon>Spizellomycetales</taxon>
        <taxon>Spizellomycetaceae</taxon>
        <taxon>Spizellomyces</taxon>
    </lineage>
</organism>
<proteinExistence type="predicted"/>
<feature type="compositionally biased region" description="Polar residues" evidence="1">
    <location>
        <begin position="35"/>
        <end position="56"/>
    </location>
</feature>
<evidence type="ECO:0000313" key="2">
    <source>
        <dbReference type="EMBL" id="KND00588.1"/>
    </source>
</evidence>